<accession>A0A937CYD0</accession>
<sequence length="64" mass="6886">MSTLQISASMATSTASEGTLRRPGPVLRVLRTVVAAMAETNRRRAELEIARAARSYGLGIPDRT</sequence>
<dbReference type="Proteomes" id="UP000605848">
    <property type="component" value="Unassembled WGS sequence"/>
</dbReference>
<reference evidence="2" key="1">
    <citation type="submission" date="2021-01" db="EMBL/GenBank/DDBJ databases">
        <title>Microvirga sp.</title>
        <authorList>
            <person name="Kim M.K."/>
        </authorList>
    </citation>
    <scope>NUCLEOTIDE SEQUENCE</scope>
    <source>
        <strain evidence="2">5420S-16</strain>
    </source>
</reference>
<gene>
    <name evidence="2" type="ORF">JKG68_15190</name>
</gene>
<organism evidence="2 3">
    <name type="scientific">Microvirga aerilata</name>
    <dbReference type="NCBI Taxonomy" id="670292"/>
    <lineage>
        <taxon>Bacteria</taxon>
        <taxon>Pseudomonadati</taxon>
        <taxon>Pseudomonadota</taxon>
        <taxon>Alphaproteobacteria</taxon>
        <taxon>Hyphomicrobiales</taxon>
        <taxon>Methylobacteriaceae</taxon>
        <taxon>Microvirga</taxon>
    </lineage>
</organism>
<evidence type="ECO:0000256" key="1">
    <source>
        <dbReference type="SAM" id="MobiDB-lite"/>
    </source>
</evidence>
<name>A0A937CYD0_9HYPH</name>
<protein>
    <submittedName>
        <fullName evidence="2">Uncharacterized protein</fullName>
    </submittedName>
</protein>
<dbReference type="EMBL" id="JAEQMY010000020">
    <property type="protein sequence ID" value="MBL0405314.1"/>
    <property type="molecule type" value="Genomic_DNA"/>
</dbReference>
<keyword evidence="3" id="KW-1185">Reference proteome</keyword>
<evidence type="ECO:0000313" key="2">
    <source>
        <dbReference type="EMBL" id="MBL0405314.1"/>
    </source>
</evidence>
<evidence type="ECO:0000313" key="3">
    <source>
        <dbReference type="Proteomes" id="UP000605848"/>
    </source>
</evidence>
<feature type="compositionally biased region" description="Polar residues" evidence="1">
    <location>
        <begin position="1"/>
        <end position="17"/>
    </location>
</feature>
<comment type="caution">
    <text evidence="2">The sequence shown here is derived from an EMBL/GenBank/DDBJ whole genome shotgun (WGS) entry which is preliminary data.</text>
</comment>
<dbReference type="RefSeq" id="WP_202060974.1">
    <property type="nucleotide sequence ID" value="NZ_JAEQMY010000020.1"/>
</dbReference>
<feature type="region of interest" description="Disordered" evidence="1">
    <location>
        <begin position="1"/>
        <end position="22"/>
    </location>
</feature>
<proteinExistence type="predicted"/>
<dbReference type="AlphaFoldDB" id="A0A937CYD0"/>